<feature type="transmembrane region" description="Helical" evidence="1">
    <location>
        <begin position="6"/>
        <end position="24"/>
    </location>
</feature>
<accession>H2C3F2</accession>
<evidence type="ECO:0000313" key="2">
    <source>
        <dbReference type="EMBL" id="EHP70773.1"/>
    </source>
</evidence>
<dbReference type="Proteomes" id="UP000003980">
    <property type="component" value="Unassembled WGS sequence"/>
</dbReference>
<keyword evidence="1" id="KW-0472">Membrane</keyword>
<dbReference type="EMBL" id="JH597761">
    <property type="protein sequence ID" value="EHP70773.1"/>
    <property type="molecule type" value="Genomic_DNA"/>
</dbReference>
<dbReference type="eggNOG" id="arCOG05885">
    <property type="taxonomic scope" value="Archaea"/>
</dbReference>
<sequence length="117" mass="13157">MSAVPESTLLLIGLPAPILMLLWFRYYRKLLKGALEYPGDSFTEDRIRIPPSHSVKVRINGKCTIVITGVNSWATIRVNGGPRQKVYKVRLVNATGELEIVNESKVFHIDVYLRCGS</sequence>
<proteinExistence type="predicted"/>
<dbReference type="OrthoDB" id="39559at2157"/>
<organism evidence="2 3">
    <name type="scientific">Metallosphaera yellowstonensis MK1</name>
    <dbReference type="NCBI Taxonomy" id="671065"/>
    <lineage>
        <taxon>Archaea</taxon>
        <taxon>Thermoproteota</taxon>
        <taxon>Thermoprotei</taxon>
        <taxon>Sulfolobales</taxon>
        <taxon>Sulfolobaceae</taxon>
        <taxon>Metallosphaera</taxon>
    </lineage>
</organism>
<keyword evidence="1" id="KW-1133">Transmembrane helix</keyword>
<dbReference type="RefSeq" id="WP_009071582.1">
    <property type="nucleotide sequence ID" value="NZ_JH597761.1"/>
</dbReference>
<reference evidence="2 3" key="1">
    <citation type="submission" date="2012-01" db="EMBL/GenBank/DDBJ databases">
        <title>Improved High-Quality Draft sequence of Metallosphaera yellowstonensis MK1.</title>
        <authorList>
            <consortium name="US DOE Joint Genome Institute"/>
            <person name="Lucas S."/>
            <person name="Han J."/>
            <person name="Cheng J.-F."/>
            <person name="Goodwin L."/>
            <person name="Pitluck S."/>
            <person name="Peters L."/>
            <person name="Teshima H."/>
            <person name="Detter J.C."/>
            <person name="Han C."/>
            <person name="Tapia R."/>
            <person name="Land M."/>
            <person name="Hauser L."/>
            <person name="Kyrpides N."/>
            <person name="Kozubal M."/>
            <person name="Macur R.E."/>
            <person name="Jay Z."/>
            <person name="Inskeep W."/>
            <person name="Woyke T."/>
        </authorList>
    </citation>
    <scope>NUCLEOTIDE SEQUENCE [LARGE SCALE GENOMIC DNA]</scope>
    <source>
        <strain evidence="2 3">MK1</strain>
    </source>
</reference>
<evidence type="ECO:0000313" key="3">
    <source>
        <dbReference type="Proteomes" id="UP000003980"/>
    </source>
</evidence>
<evidence type="ECO:0000256" key="1">
    <source>
        <dbReference type="SAM" id="Phobius"/>
    </source>
</evidence>
<keyword evidence="3" id="KW-1185">Reference proteome</keyword>
<keyword evidence="1" id="KW-0812">Transmembrane</keyword>
<gene>
    <name evidence="2" type="ORF">MetMK1DRAFT_00012760</name>
</gene>
<protein>
    <submittedName>
        <fullName evidence="2">Uncharacterized protein</fullName>
    </submittedName>
</protein>
<dbReference type="HOGENOM" id="CLU_168020_0_0_2"/>
<dbReference type="AlphaFoldDB" id="H2C3F2"/>
<name>H2C3F2_9CREN</name>